<comment type="caution">
    <text evidence="2">The sequence shown here is derived from an EMBL/GenBank/DDBJ whole genome shotgun (WGS) entry which is preliminary data.</text>
</comment>
<feature type="transmembrane region" description="Helical" evidence="1">
    <location>
        <begin position="302"/>
        <end position="335"/>
    </location>
</feature>
<gene>
    <name evidence="2" type="ORF">HZA61_16510</name>
</gene>
<feature type="transmembrane region" description="Helical" evidence="1">
    <location>
        <begin position="130"/>
        <end position="154"/>
    </location>
</feature>
<protein>
    <submittedName>
        <fullName evidence="2">Uncharacterized protein</fullName>
    </submittedName>
</protein>
<keyword evidence="1" id="KW-1133">Transmembrane helix</keyword>
<evidence type="ECO:0000256" key="1">
    <source>
        <dbReference type="SAM" id="Phobius"/>
    </source>
</evidence>
<feature type="transmembrane region" description="Helical" evidence="1">
    <location>
        <begin position="62"/>
        <end position="82"/>
    </location>
</feature>
<feature type="transmembrane region" description="Helical" evidence="1">
    <location>
        <begin position="88"/>
        <end position="109"/>
    </location>
</feature>
<feature type="transmembrane region" description="Helical" evidence="1">
    <location>
        <begin position="459"/>
        <end position="477"/>
    </location>
</feature>
<feature type="transmembrane region" description="Helical" evidence="1">
    <location>
        <begin position="392"/>
        <end position="413"/>
    </location>
</feature>
<name>A0A933SG66_UNCEI</name>
<sequence length="859" mass="92764">MRKPAAIVMLLANLALPFALSSGALAWLPEGVRLALAFAALVLLPGHALLAATRALPPGGPWLSSGWALGLGVAWMGLQVLATRMLGLPFTVLSPWAGATAALPWALALARANAGPKALASAADPGDDPVLSRAALAAVLLAALVAAVHCARLGTPVSYYTDSPDHIGTVRRMIAGGDAFPTDAFFRDAGAAGADPRKGLWHPIVALIAKTAGVDPLPAWRLLAALMAPLFVLNAAAFAFELGGSTAAAVGAWALLLTYGGSLAAPYLREAVFATKLADQLALATATAVLADLRLRSASSRAAAISLALGAVAAHVFASLQFAVVFGSLWVGVLVRDRGLSREAKRLFATALALGLACLPYLLWRARLSYAPNNVIHTEPQGLLTLWDGATIVSYGVLWDWLGTAWLLFPLSWWVWTKASRRTPVLYLLTTSLACASLMFCPPVVAILRPKLGYLTMRFVWLLPLAGALAFAVTESWKALRAGPALSRVRGGVALAGVVFLVHLPLLDAVHVLSRPQDVLAAQAKTSVERWKDALAWMDRELPKGSVVLSDPATSYSIPMMTRHWVATLVDQHSSPNDSLGLARILDARDALDPYATWERTREVTRRWGVTAIALNDRFAETPRLDYWAPSRGWYTLARARFDAHPEAFERVYDSGDFVVYAIRTAALDTLAAAPTPRPFVRPYDPARDTLAAAMGADLPELAGAHVEPAVVRAGDSVTVTLDWRAPRALPAGSYLVAVRVDRDMPADFSAPEWIEKPARKLYEISHGRLYRFRRDHLPVNGAYGPDLWRPGEVVRESAVLNLPRDLAPGEWRVEVRMLRQPHYPNYRLSDIFFHRDYYSGVKVSTLRVEAPSTPERGL</sequence>
<keyword evidence="1" id="KW-0812">Transmembrane</keyword>
<proteinExistence type="predicted"/>
<feature type="transmembrane region" description="Helical" evidence="1">
    <location>
        <begin position="425"/>
        <end position="447"/>
    </location>
</feature>
<evidence type="ECO:0000313" key="3">
    <source>
        <dbReference type="Proteomes" id="UP000696931"/>
    </source>
</evidence>
<reference evidence="2" key="1">
    <citation type="submission" date="2020-07" db="EMBL/GenBank/DDBJ databases">
        <title>Huge and variable diversity of episymbiotic CPR bacteria and DPANN archaea in groundwater ecosystems.</title>
        <authorList>
            <person name="He C.Y."/>
            <person name="Keren R."/>
            <person name="Whittaker M."/>
            <person name="Farag I.F."/>
            <person name="Doudna J."/>
            <person name="Cate J.H.D."/>
            <person name="Banfield J.F."/>
        </authorList>
    </citation>
    <scope>NUCLEOTIDE SEQUENCE</scope>
    <source>
        <strain evidence="2">NC_groundwater_1813_Pr3_B-0.1um_71_17</strain>
    </source>
</reference>
<dbReference type="Proteomes" id="UP000696931">
    <property type="component" value="Unassembled WGS sequence"/>
</dbReference>
<feature type="transmembrane region" description="Helical" evidence="1">
    <location>
        <begin position="489"/>
        <end position="507"/>
    </location>
</feature>
<organism evidence="2 3">
    <name type="scientific">Eiseniibacteriota bacterium</name>
    <dbReference type="NCBI Taxonomy" id="2212470"/>
    <lineage>
        <taxon>Bacteria</taxon>
        <taxon>Candidatus Eiseniibacteriota</taxon>
    </lineage>
</organism>
<feature type="transmembrane region" description="Helical" evidence="1">
    <location>
        <begin position="31"/>
        <end position="50"/>
    </location>
</feature>
<evidence type="ECO:0000313" key="2">
    <source>
        <dbReference type="EMBL" id="MBI5171090.1"/>
    </source>
</evidence>
<keyword evidence="1" id="KW-0472">Membrane</keyword>
<accession>A0A933SG66</accession>
<dbReference type="AlphaFoldDB" id="A0A933SG66"/>
<dbReference type="EMBL" id="JACRIW010000118">
    <property type="protein sequence ID" value="MBI5171090.1"/>
    <property type="molecule type" value="Genomic_DNA"/>
</dbReference>
<feature type="transmembrane region" description="Helical" evidence="1">
    <location>
        <begin position="347"/>
        <end position="364"/>
    </location>
</feature>